<evidence type="ECO:0008006" key="5">
    <source>
        <dbReference type="Google" id="ProtNLM"/>
    </source>
</evidence>
<proteinExistence type="predicted"/>
<dbReference type="RefSeq" id="WP_184020878.1">
    <property type="nucleotide sequence ID" value="NZ_JACHFD010000022.1"/>
</dbReference>
<reference evidence="3 4" key="1">
    <citation type="submission" date="2020-08" db="EMBL/GenBank/DDBJ databases">
        <title>Genomic Encyclopedia of Type Strains, Phase IV (KMG-IV): sequencing the most valuable type-strain genomes for metagenomic binning, comparative biology and taxonomic classification.</title>
        <authorList>
            <person name="Goeker M."/>
        </authorList>
    </citation>
    <scope>NUCLEOTIDE SEQUENCE [LARGE SCALE GENOMIC DNA]</scope>
    <source>
        <strain evidence="3 4">YC6886</strain>
    </source>
</reference>
<accession>A0A840VHA6</accession>
<organism evidence="3 4">
    <name type="scientific">Haloferula luteola</name>
    <dbReference type="NCBI Taxonomy" id="595692"/>
    <lineage>
        <taxon>Bacteria</taxon>
        <taxon>Pseudomonadati</taxon>
        <taxon>Verrucomicrobiota</taxon>
        <taxon>Verrucomicrobiia</taxon>
        <taxon>Verrucomicrobiales</taxon>
        <taxon>Verrucomicrobiaceae</taxon>
        <taxon>Haloferula</taxon>
    </lineage>
</organism>
<feature type="region of interest" description="Disordered" evidence="1">
    <location>
        <begin position="66"/>
        <end position="86"/>
    </location>
</feature>
<evidence type="ECO:0000256" key="1">
    <source>
        <dbReference type="SAM" id="MobiDB-lite"/>
    </source>
</evidence>
<dbReference type="Proteomes" id="UP000557717">
    <property type="component" value="Unassembled WGS sequence"/>
</dbReference>
<dbReference type="AlphaFoldDB" id="A0A840VHA6"/>
<keyword evidence="2" id="KW-0472">Membrane</keyword>
<sequence>MSIHAQQTPEVLHKLKAQKRMATFSSIGIAILVLVLVGLILAFFMIAPFLRETPVIVTYASPATAEQDTPKPVTKMTRSKPQAPSSAATKVITAATSAPLAIPTVDVEVDMPSMDFGSGDDFGEGLFDSGGDGGMGGGGGSMGFGSTTRISGALRGHLYDFKQNRRGRESDEQDPMLFSGIVDRIQRRDFSEGVLGRYFQAPNELSLTNLAIPSQNASEGPRFFGAEKVMEPKMWMAHYSGNVVALQPGTYRFVAMGDDYVSVFLNGDPKMIAHRPDMGNEVLGNWKPAAESGKWAAPSGGIPLVVGDWVEFKAGEPQKLDLAIGERPGGYLFFILMVEKKGETYRKAPDGRPILPLFTTSMFSDEDKKSISGRFGGYELEWDKVPVFPAQ</sequence>
<dbReference type="EMBL" id="JACHFD010000022">
    <property type="protein sequence ID" value="MBB5353220.1"/>
    <property type="molecule type" value="Genomic_DNA"/>
</dbReference>
<evidence type="ECO:0000313" key="4">
    <source>
        <dbReference type="Proteomes" id="UP000557717"/>
    </source>
</evidence>
<keyword evidence="2" id="KW-0812">Transmembrane</keyword>
<keyword evidence="4" id="KW-1185">Reference proteome</keyword>
<evidence type="ECO:0000313" key="3">
    <source>
        <dbReference type="EMBL" id="MBB5353220.1"/>
    </source>
</evidence>
<evidence type="ECO:0000256" key="2">
    <source>
        <dbReference type="SAM" id="Phobius"/>
    </source>
</evidence>
<keyword evidence="2" id="KW-1133">Transmembrane helix</keyword>
<feature type="transmembrane region" description="Helical" evidence="2">
    <location>
        <begin position="21"/>
        <end position="46"/>
    </location>
</feature>
<protein>
    <recommendedName>
        <fullName evidence="5">PA14 domain-containing protein</fullName>
    </recommendedName>
</protein>
<name>A0A840VHA6_9BACT</name>
<comment type="caution">
    <text evidence="3">The sequence shown here is derived from an EMBL/GenBank/DDBJ whole genome shotgun (WGS) entry which is preliminary data.</text>
</comment>
<gene>
    <name evidence="3" type="ORF">HNR46_003475</name>
</gene>